<dbReference type="PANTHER" id="PTHR46663:SF4">
    <property type="entry name" value="DIGUANYLATE CYCLASE DGCT-RELATED"/>
    <property type="match status" value="1"/>
</dbReference>
<dbReference type="InterPro" id="IPR003018">
    <property type="entry name" value="GAF"/>
</dbReference>
<dbReference type="RefSeq" id="WP_270040280.1">
    <property type="nucleotide sequence ID" value="NZ_JAPDOD010000009.1"/>
</dbReference>
<dbReference type="SMART" id="SM00065">
    <property type="entry name" value="GAF"/>
    <property type="match status" value="1"/>
</dbReference>
<dbReference type="PROSITE" id="PS50887">
    <property type="entry name" value="GGDEF"/>
    <property type="match status" value="1"/>
</dbReference>
<sequence length="383" mass="40181">MTRIWAAGAALAALAILTVFLRGPWEVLVHVLWVGLMVWCGALSFNRRSAADASRSAALLAVVARAGKSMNRLGTEEVLEGVVAAVGEMGFESANISIIDEESGTYHVTHARGMPVDYVNAVHPATIGMTGLARAARAVVAVADYGSQAAAVPRLAQAGFTSAVAGPIWVGGSLAGVLVGGSKRSRKLRPEEIEAFELLAAHAGVALENARRYEELERSRAQIRHQAHHDALTGLANRRLFRDVVGSALERRTGAVLYIDLDGFKSVNDELGHAAGDLLLTIVGERLRRSLRSGDAAARLGGDEFGVLLSEATPEEAAAAAERLRSALREPVALDGRTVAAGASIGVAAIALSSAADVDQLLGEADTAMYAEKRRSRVTSPEA</sequence>
<evidence type="ECO:0000313" key="3">
    <source>
        <dbReference type="EMBL" id="MDA0161104.1"/>
    </source>
</evidence>
<dbReference type="InterPro" id="IPR000160">
    <property type="entry name" value="GGDEF_dom"/>
</dbReference>
<keyword evidence="1" id="KW-0472">Membrane</keyword>
<evidence type="ECO:0000313" key="4">
    <source>
        <dbReference type="Proteomes" id="UP001149140"/>
    </source>
</evidence>
<keyword evidence="3" id="KW-0808">Transferase</keyword>
<comment type="caution">
    <text evidence="3">The sequence shown here is derived from an EMBL/GenBank/DDBJ whole genome shotgun (WGS) entry which is preliminary data.</text>
</comment>
<dbReference type="Proteomes" id="UP001149140">
    <property type="component" value="Unassembled WGS sequence"/>
</dbReference>
<organism evidence="3 4">
    <name type="scientific">Solirubrobacter ginsenosidimutans</name>
    <dbReference type="NCBI Taxonomy" id="490573"/>
    <lineage>
        <taxon>Bacteria</taxon>
        <taxon>Bacillati</taxon>
        <taxon>Actinomycetota</taxon>
        <taxon>Thermoleophilia</taxon>
        <taxon>Solirubrobacterales</taxon>
        <taxon>Solirubrobacteraceae</taxon>
        <taxon>Solirubrobacter</taxon>
    </lineage>
</organism>
<keyword evidence="1" id="KW-0812">Transmembrane</keyword>
<dbReference type="InterPro" id="IPR029016">
    <property type="entry name" value="GAF-like_dom_sf"/>
</dbReference>
<dbReference type="GO" id="GO:0052621">
    <property type="term" value="F:diguanylate cyclase activity"/>
    <property type="evidence" value="ECO:0007669"/>
    <property type="project" value="UniProtKB-EC"/>
</dbReference>
<proteinExistence type="predicted"/>
<dbReference type="EC" id="2.7.7.65" evidence="3"/>
<evidence type="ECO:0000259" key="2">
    <source>
        <dbReference type="PROSITE" id="PS50887"/>
    </source>
</evidence>
<dbReference type="EMBL" id="JAPDOD010000009">
    <property type="protein sequence ID" value="MDA0161104.1"/>
    <property type="molecule type" value="Genomic_DNA"/>
</dbReference>
<protein>
    <submittedName>
        <fullName evidence="3">Diguanylate cyclase</fullName>
        <ecNumber evidence="3">2.7.7.65</ecNumber>
    </submittedName>
</protein>
<dbReference type="SMART" id="SM00267">
    <property type="entry name" value="GGDEF"/>
    <property type="match status" value="1"/>
</dbReference>
<accession>A0A9X3MR86</accession>
<reference evidence="3" key="1">
    <citation type="submission" date="2022-10" db="EMBL/GenBank/DDBJ databases">
        <title>The WGS of Solirubrobacter ginsenosidimutans DSM 21036.</title>
        <authorList>
            <person name="Jiang Z."/>
        </authorList>
    </citation>
    <scope>NUCLEOTIDE SEQUENCE</scope>
    <source>
        <strain evidence="3">DSM 21036</strain>
    </source>
</reference>
<dbReference type="Gene3D" id="3.30.450.40">
    <property type="match status" value="1"/>
</dbReference>
<evidence type="ECO:0000256" key="1">
    <source>
        <dbReference type="SAM" id="Phobius"/>
    </source>
</evidence>
<dbReference type="InterPro" id="IPR043128">
    <property type="entry name" value="Rev_trsase/Diguanyl_cyclase"/>
</dbReference>
<dbReference type="AlphaFoldDB" id="A0A9X3MR86"/>
<dbReference type="Pfam" id="PF13185">
    <property type="entry name" value="GAF_2"/>
    <property type="match status" value="1"/>
</dbReference>
<feature type="transmembrane region" description="Helical" evidence="1">
    <location>
        <begin position="25"/>
        <end position="45"/>
    </location>
</feature>
<dbReference type="CDD" id="cd01949">
    <property type="entry name" value="GGDEF"/>
    <property type="match status" value="1"/>
</dbReference>
<keyword evidence="1" id="KW-1133">Transmembrane helix</keyword>
<name>A0A9X3MR86_9ACTN</name>
<feature type="domain" description="GGDEF" evidence="2">
    <location>
        <begin position="252"/>
        <end position="383"/>
    </location>
</feature>
<dbReference type="NCBIfam" id="TIGR00254">
    <property type="entry name" value="GGDEF"/>
    <property type="match status" value="1"/>
</dbReference>
<dbReference type="Pfam" id="PF00990">
    <property type="entry name" value="GGDEF"/>
    <property type="match status" value="1"/>
</dbReference>
<gene>
    <name evidence="3" type="ORF">OM076_12565</name>
</gene>
<dbReference type="InterPro" id="IPR029787">
    <property type="entry name" value="Nucleotide_cyclase"/>
</dbReference>
<keyword evidence="3" id="KW-0548">Nucleotidyltransferase</keyword>
<dbReference type="SUPFAM" id="SSF55781">
    <property type="entry name" value="GAF domain-like"/>
    <property type="match status" value="1"/>
</dbReference>
<dbReference type="InterPro" id="IPR052163">
    <property type="entry name" value="DGC-Regulatory_Protein"/>
</dbReference>
<keyword evidence="4" id="KW-1185">Reference proteome</keyword>
<dbReference type="Gene3D" id="3.30.70.270">
    <property type="match status" value="1"/>
</dbReference>
<dbReference type="SUPFAM" id="SSF55073">
    <property type="entry name" value="Nucleotide cyclase"/>
    <property type="match status" value="1"/>
</dbReference>
<dbReference type="PANTHER" id="PTHR46663">
    <property type="entry name" value="DIGUANYLATE CYCLASE DGCT-RELATED"/>
    <property type="match status" value="1"/>
</dbReference>